<dbReference type="EMBL" id="JAAAML010000004">
    <property type="protein sequence ID" value="MCO6410335.1"/>
    <property type="molecule type" value="Genomic_DNA"/>
</dbReference>
<protein>
    <submittedName>
        <fullName evidence="3">Hotdog fold thioesterase</fullName>
    </submittedName>
</protein>
<dbReference type="SUPFAM" id="SSF54637">
    <property type="entry name" value="Thioesterase/thiol ester dehydrase-isomerase"/>
    <property type="match status" value="1"/>
</dbReference>
<dbReference type="RefSeq" id="WP_252917021.1">
    <property type="nucleotide sequence ID" value="NZ_JAAAML010000004.1"/>
</dbReference>
<comment type="caution">
    <text evidence="3">The sequence shown here is derived from an EMBL/GenBank/DDBJ whole genome shotgun (WGS) entry which is preliminary data.</text>
</comment>
<dbReference type="Pfam" id="PF03061">
    <property type="entry name" value="4HBT"/>
    <property type="match status" value="1"/>
</dbReference>
<dbReference type="InterPro" id="IPR006683">
    <property type="entry name" value="Thioestr_dom"/>
</dbReference>
<accession>A0ABT1CVV3</accession>
<dbReference type="Gene3D" id="3.10.129.10">
    <property type="entry name" value="Hotdog Thioesterase"/>
    <property type="match status" value="1"/>
</dbReference>
<organism evidence="3 4">
    <name type="scientific">Hoeflea alexandrii</name>
    <dbReference type="NCBI Taxonomy" id="288436"/>
    <lineage>
        <taxon>Bacteria</taxon>
        <taxon>Pseudomonadati</taxon>
        <taxon>Pseudomonadota</taxon>
        <taxon>Alphaproteobacteria</taxon>
        <taxon>Hyphomicrobiales</taxon>
        <taxon>Rhizobiaceae</taxon>
        <taxon>Hoeflea</taxon>
    </lineage>
</organism>
<evidence type="ECO:0000259" key="2">
    <source>
        <dbReference type="Pfam" id="PF03061"/>
    </source>
</evidence>
<dbReference type="Proteomes" id="UP001320715">
    <property type="component" value="Unassembled WGS sequence"/>
</dbReference>
<dbReference type="InterPro" id="IPR003736">
    <property type="entry name" value="PAAI_dom"/>
</dbReference>
<sequence length="139" mass="15280">MTEHPETVEPFASAYGFQDLIGFRKTEFREGYARFELDLGPQHMNRAMVPHGGVHCSLLDTALGAAGVYKGLPNDFRRAVTLNLNVSYLAAPKGRMLIAEGRRVGGGKTIYFSEGHVEDDTGLILARASGTFRLLDRSH</sequence>
<keyword evidence="4" id="KW-1185">Reference proteome</keyword>
<evidence type="ECO:0000256" key="1">
    <source>
        <dbReference type="ARBA" id="ARBA00022801"/>
    </source>
</evidence>
<evidence type="ECO:0000313" key="4">
    <source>
        <dbReference type="Proteomes" id="UP001320715"/>
    </source>
</evidence>
<dbReference type="NCBIfam" id="TIGR00369">
    <property type="entry name" value="unchar_dom_1"/>
    <property type="match status" value="1"/>
</dbReference>
<keyword evidence="1" id="KW-0378">Hydrolase</keyword>
<proteinExistence type="predicted"/>
<feature type="domain" description="Thioesterase" evidence="2">
    <location>
        <begin position="51"/>
        <end position="123"/>
    </location>
</feature>
<name>A0ABT1CVV3_9HYPH</name>
<evidence type="ECO:0000313" key="3">
    <source>
        <dbReference type="EMBL" id="MCO6410335.1"/>
    </source>
</evidence>
<reference evidence="3 4" key="1">
    <citation type="submission" date="2020-01" db="EMBL/GenBank/DDBJ databases">
        <title>Genomes of bacteria type strains.</title>
        <authorList>
            <person name="Chen J."/>
            <person name="Zhu S."/>
            <person name="Yang J."/>
        </authorList>
    </citation>
    <scope>NUCLEOTIDE SEQUENCE [LARGE SCALE GENOMIC DNA]</scope>
    <source>
        <strain evidence="3 4">DSM 16655</strain>
    </source>
</reference>
<dbReference type="CDD" id="cd03443">
    <property type="entry name" value="PaaI_thioesterase"/>
    <property type="match status" value="1"/>
</dbReference>
<dbReference type="InterPro" id="IPR029069">
    <property type="entry name" value="HotDog_dom_sf"/>
</dbReference>
<gene>
    <name evidence="3" type="ORF">GTW23_19315</name>
</gene>